<dbReference type="eggNOG" id="COG1086">
    <property type="taxonomic scope" value="Bacteria"/>
</dbReference>
<evidence type="ECO:0000313" key="5">
    <source>
        <dbReference type="Proteomes" id="UP000002675"/>
    </source>
</evidence>
<sequence length="650" mass="71712">MDKLAYIWSLPRVHKRLISLAIDTLLITFSFFMAIWVRHGEVVVSVSSETLLTLAGTVIVTLVIFTKLGLYRAVLRYLTFHALTVVVLGALISALSITTFAYFFNAEVPRTVPVIYMTFLALLCGGARMMVRSLIVQASRKGCERVLIYGAGSTGRQLAIALRNAETYQVKGFIDNDPSLENTIIQGLTVHSSQQISRLVEKKEIEKILLAMPRATRSERKAIIDGLLHLPVEVLTVPDFKDIVNGNATVDELKDVAIEDLLGRDPVEPNPELMKANIHGKVVMVTGAGGSIGSELCRQIVRQKPKTLILFELSEYGLYEIDKELSGMVEAMQLEVEIIPLLGSVQRINRLSATMRAFGVQTVYHAAAYKHVPLVEYNVVEGVRNNVFGTYYSAKAAIEAGVESFVLISTDKAVRPTNVMGTSKRMAELALQALAAKENDKVNGTRFCMVRFGNVLGSSGSVIPLFKRQIEEGQAITVTHPDIIRYFMTIPEAAQLVIQAGAMGKGGDVFVLDMGEPVKIVDLAKNLIQLSGLEVKSSDNPNGDIEIKFTGLRPGEKLYEELLIGDNVEGTDHERIMTANEQFLPLEEFNQILDNLDRACHEFDHETIRQILLETPTGFNPTDGIGDLVWNAKRKLNASKDKVVEIKVTA</sequence>
<dbReference type="Gene3D" id="3.40.50.720">
    <property type="entry name" value="NAD(P)-binding Rossmann-like Domain"/>
    <property type="match status" value="2"/>
</dbReference>
<reference evidence="4 5" key="1">
    <citation type="journal article" date="2003" name="Genome Res.">
        <title>Comparative genome analysis of Vibrio vulnificus, a marine pathogen.</title>
        <authorList>
            <person name="Chen C.Y."/>
            <person name="Wu K.M."/>
            <person name="Chang Y.C."/>
            <person name="Chang C.H."/>
            <person name="Tsai H.C."/>
            <person name="Liao T.L."/>
            <person name="Liu Y.M."/>
            <person name="Chen H.J."/>
            <person name="Shen A.B."/>
            <person name="Li J.C."/>
            <person name="Su T.L."/>
            <person name="Shao C.P."/>
            <person name="Lee C.T."/>
            <person name="Hor L.I."/>
            <person name="Tsai S.F."/>
        </authorList>
    </citation>
    <scope>NUCLEOTIDE SEQUENCE [LARGE SCALE GENOMIC DNA]</scope>
    <source>
        <strain evidence="4 5">YJ016</strain>
    </source>
</reference>
<name>Q7MPJ9_VIBVY</name>
<dbReference type="Pfam" id="PF02719">
    <property type="entry name" value="Polysacc_synt_2"/>
    <property type="match status" value="1"/>
</dbReference>
<dbReference type="SUPFAM" id="SSF51735">
    <property type="entry name" value="NAD(P)-binding Rossmann-fold domains"/>
    <property type="match status" value="2"/>
</dbReference>
<dbReference type="EMBL" id="BA000037">
    <property type="protein sequence ID" value="BAC93128.1"/>
    <property type="molecule type" value="Genomic_DNA"/>
</dbReference>
<keyword evidence="2" id="KW-1133">Transmembrane helix</keyword>
<dbReference type="Pfam" id="PF13727">
    <property type="entry name" value="CoA_binding_3"/>
    <property type="match status" value="1"/>
</dbReference>
<dbReference type="PANTHER" id="PTHR43318">
    <property type="entry name" value="UDP-N-ACETYLGLUCOSAMINE 4,6-DEHYDRATASE"/>
    <property type="match status" value="1"/>
</dbReference>
<dbReference type="STRING" id="672.VV93_v1c03380"/>
<proteinExistence type="inferred from homology"/>
<evidence type="ECO:0000313" key="4">
    <source>
        <dbReference type="EMBL" id="BAC93128.1"/>
    </source>
</evidence>
<dbReference type="Proteomes" id="UP000002675">
    <property type="component" value="Chromosome I"/>
</dbReference>
<dbReference type="HOGENOM" id="CLU_013560_5_0_6"/>
<feature type="transmembrane region" description="Helical" evidence="2">
    <location>
        <begin position="110"/>
        <end position="131"/>
    </location>
</feature>
<keyword evidence="2" id="KW-0472">Membrane</keyword>
<feature type="domain" description="Polysaccharide biosynthesis protein CapD-like" evidence="3">
    <location>
        <begin position="283"/>
        <end position="580"/>
    </location>
</feature>
<dbReference type="AlphaFoldDB" id="Q7MPJ9"/>
<accession>Q7MPJ9</accession>
<dbReference type="InterPro" id="IPR036291">
    <property type="entry name" value="NAD(P)-bd_dom_sf"/>
</dbReference>
<dbReference type="CDD" id="cd05237">
    <property type="entry name" value="UDP_invert_4-6DH_SDR_e"/>
    <property type="match status" value="1"/>
</dbReference>
<dbReference type="KEGG" id="vvy:VV0364"/>
<dbReference type="InterPro" id="IPR003869">
    <property type="entry name" value="Polysac_CapD-like"/>
</dbReference>
<dbReference type="PATRIC" id="fig|196600.6.peg.398"/>
<comment type="similarity">
    <text evidence="1">Belongs to the polysaccharide synthase family.</text>
</comment>
<dbReference type="PANTHER" id="PTHR43318:SF1">
    <property type="entry name" value="POLYSACCHARIDE BIOSYNTHESIS PROTEIN EPSC-RELATED"/>
    <property type="match status" value="1"/>
</dbReference>
<keyword evidence="2" id="KW-0812">Transmembrane</keyword>
<evidence type="ECO:0000256" key="2">
    <source>
        <dbReference type="SAM" id="Phobius"/>
    </source>
</evidence>
<protein>
    <submittedName>
        <fullName evidence="4">Predicted nucleoside-diphosphate sugar epimerase</fullName>
    </submittedName>
</protein>
<evidence type="ECO:0000259" key="3">
    <source>
        <dbReference type="Pfam" id="PF02719"/>
    </source>
</evidence>
<feature type="transmembrane region" description="Helical" evidence="2">
    <location>
        <begin position="20"/>
        <end position="39"/>
    </location>
</feature>
<evidence type="ECO:0000256" key="1">
    <source>
        <dbReference type="ARBA" id="ARBA00007430"/>
    </source>
</evidence>
<feature type="transmembrane region" description="Helical" evidence="2">
    <location>
        <begin position="82"/>
        <end position="104"/>
    </location>
</feature>
<dbReference type="RefSeq" id="WP_011149337.1">
    <property type="nucleotide sequence ID" value="NC_005139.1"/>
</dbReference>
<gene>
    <name evidence="4" type="ordered locus">VV0364</name>
</gene>
<organism evidence="4 5">
    <name type="scientific">Vibrio vulnificus (strain YJ016)</name>
    <dbReference type="NCBI Taxonomy" id="196600"/>
    <lineage>
        <taxon>Bacteria</taxon>
        <taxon>Pseudomonadati</taxon>
        <taxon>Pseudomonadota</taxon>
        <taxon>Gammaproteobacteria</taxon>
        <taxon>Vibrionales</taxon>
        <taxon>Vibrionaceae</taxon>
        <taxon>Vibrio</taxon>
    </lineage>
</organism>
<feature type="transmembrane region" description="Helical" evidence="2">
    <location>
        <begin position="51"/>
        <end position="70"/>
    </location>
</feature>
<dbReference type="InterPro" id="IPR051203">
    <property type="entry name" value="Polysaccharide_Synthase-Rel"/>
</dbReference>